<evidence type="ECO:0000256" key="7">
    <source>
        <dbReference type="ARBA" id="ARBA00022737"/>
    </source>
</evidence>
<dbReference type="PANTHER" id="PTHR11311:SF16">
    <property type="entry name" value="SPONDIN-1"/>
    <property type="match status" value="1"/>
</dbReference>
<dbReference type="InterPro" id="IPR051418">
    <property type="entry name" value="Spondin/Thrombospondin_T1"/>
</dbReference>
<dbReference type="Pfam" id="PF02014">
    <property type="entry name" value="Reeler"/>
    <property type="match status" value="1"/>
</dbReference>
<dbReference type="PROSITE" id="PS51019">
    <property type="entry name" value="REELIN"/>
    <property type="match status" value="1"/>
</dbReference>
<dbReference type="InterPro" id="IPR042307">
    <property type="entry name" value="Reeler_sf"/>
</dbReference>
<accession>A0A6V7V9Z3</accession>
<dbReference type="PROSITE" id="PS00280">
    <property type="entry name" value="BPTI_KUNITZ_1"/>
    <property type="match status" value="1"/>
</dbReference>
<evidence type="ECO:0000256" key="9">
    <source>
        <dbReference type="ARBA" id="ARBA00023157"/>
    </source>
</evidence>
<dbReference type="InterPro" id="IPR044004">
    <property type="entry name" value="TSP1_spondin_dom"/>
</dbReference>
<evidence type="ECO:0000256" key="1">
    <source>
        <dbReference type="ARBA" id="ARBA00004498"/>
    </source>
</evidence>
<dbReference type="FunFam" id="2.60.40.2130:FF:000002">
    <property type="entry name" value="Putative Spondin-1"/>
    <property type="match status" value="1"/>
</dbReference>
<keyword evidence="7" id="KW-0677">Repeat</keyword>
<evidence type="ECO:0000256" key="5">
    <source>
        <dbReference type="ARBA" id="ARBA00022723"/>
    </source>
</evidence>
<protein>
    <recommendedName>
        <fullName evidence="2">Spondin-1</fullName>
    </recommendedName>
    <alternativeName>
        <fullName evidence="11">F-spondin</fullName>
    </alternativeName>
</protein>
<dbReference type="Gene3D" id="2.20.100.10">
    <property type="entry name" value="Thrombospondin type-1 (TSP1) repeat"/>
    <property type="match status" value="5"/>
</dbReference>
<dbReference type="Gene3D" id="4.10.410.10">
    <property type="entry name" value="Pancreatic trypsin inhibitor Kunitz domain"/>
    <property type="match status" value="1"/>
</dbReference>
<dbReference type="PROSITE" id="PS50279">
    <property type="entry name" value="BPTI_KUNITZ_2"/>
    <property type="match status" value="1"/>
</dbReference>
<dbReference type="InterPro" id="IPR020901">
    <property type="entry name" value="Prtase_inh_Kunz-CS"/>
</dbReference>
<dbReference type="EMBL" id="CAJEWN010000180">
    <property type="protein sequence ID" value="CAD2171248.1"/>
    <property type="molecule type" value="Genomic_DNA"/>
</dbReference>
<dbReference type="Pfam" id="PF06468">
    <property type="entry name" value="Spond_N"/>
    <property type="match status" value="1"/>
</dbReference>
<evidence type="ECO:0000256" key="8">
    <source>
        <dbReference type="ARBA" id="ARBA00022889"/>
    </source>
</evidence>
<keyword evidence="10" id="KW-0325">Glycoprotein</keyword>
<evidence type="ECO:0000256" key="12">
    <source>
        <dbReference type="SAM" id="MobiDB-lite"/>
    </source>
</evidence>
<dbReference type="InterPro" id="IPR002223">
    <property type="entry name" value="Kunitz_BPTI"/>
</dbReference>
<feature type="region of interest" description="Disordered" evidence="12">
    <location>
        <begin position="720"/>
        <end position="742"/>
    </location>
</feature>
<dbReference type="SMART" id="SM00209">
    <property type="entry name" value="TSP1"/>
    <property type="match status" value="5"/>
</dbReference>
<evidence type="ECO:0000256" key="10">
    <source>
        <dbReference type="ARBA" id="ARBA00023180"/>
    </source>
</evidence>
<gene>
    <name evidence="17" type="ORF">MENT_LOCUS22706</name>
</gene>
<dbReference type="GO" id="GO:0004867">
    <property type="term" value="F:serine-type endopeptidase inhibitor activity"/>
    <property type="evidence" value="ECO:0007669"/>
    <property type="project" value="InterPro"/>
</dbReference>
<evidence type="ECO:0000256" key="6">
    <source>
        <dbReference type="ARBA" id="ARBA00022729"/>
    </source>
</evidence>
<dbReference type="NCBIfam" id="NF038123">
    <property type="entry name" value="NF038123_dom"/>
    <property type="match status" value="1"/>
</dbReference>
<feature type="domain" description="BPTI/Kunitz inhibitor" evidence="14">
    <location>
        <begin position="655"/>
        <end position="705"/>
    </location>
</feature>
<dbReference type="Pfam" id="PF19028">
    <property type="entry name" value="TSP1_spondin"/>
    <property type="match status" value="1"/>
</dbReference>
<feature type="signal peptide" evidence="13">
    <location>
        <begin position="1"/>
        <end position="19"/>
    </location>
</feature>
<comment type="subcellular location">
    <subcellularLocation>
        <location evidence="1">Secreted</location>
        <location evidence="1">Extracellular space</location>
        <location evidence="1">Extracellular matrix</location>
    </subcellularLocation>
</comment>
<dbReference type="Gene3D" id="2.60.40.2130">
    <property type="entry name" value="F-spondin domain"/>
    <property type="match status" value="1"/>
</dbReference>
<feature type="domain" description="Reelin" evidence="15">
    <location>
        <begin position="40"/>
        <end position="218"/>
    </location>
</feature>
<dbReference type="PRINTS" id="PR00759">
    <property type="entry name" value="BASICPTASE"/>
</dbReference>
<dbReference type="SUPFAM" id="SSF57362">
    <property type="entry name" value="BPTI-like"/>
    <property type="match status" value="1"/>
</dbReference>
<keyword evidence="9" id="KW-1015">Disulfide bond</keyword>
<dbReference type="AlphaFoldDB" id="A0A6V7V9Z3"/>
<dbReference type="InterPro" id="IPR038678">
    <property type="entry name" value="Spondin_N_sf"/>
</dbReference>
<dbReference type="Pfam" id="PF00014">
    <property type="entry name" value="Kunitz_BPTI"/>
    <property type="match status" value="1"/>
</dbReference>
<dbReference type="SMART" id="SM00131">
    <property type="entry name" value="KU"/>
    <property type="match status" value="1"/>
</dbReference>
<dbReference type="InterPro" id="IPR036880">
    <property type="entry name" value="Kunitz_BPTI_sf"/>
</dbReference>
<dbReference type="CDD" id="cd00109">
    <property type="entry name" value="Kunitz-type"/>
    <property type="match status" value="1"/>
</dbReference>
<dbReference type="GO" id="GO:0046872">
    <property type="term" value="F:metal ion binding"/>
    <property type="evidence" value="ECO:0007669"/>
    <property type="project" value="UniProtKB-KW"/>
</dbReference>
<dbReference type="OrthoDB" id="347314at2759"/>
<dbReference type="InterPro" id="IPR000884">
    <property type="entry name" value="TSP1_rpt"/>
</dbReference>
<feature type="domain" description="Spondin" evidence="16">
    <location>
        <begin position="218"/>
        <end position="409"/>
    </location>
</feature>
<keyword evidence="3" id="KW-0964">Secreted</keyword>
<evidence type="ECO:0000256" key="3">
    <source>
        <dbReference type="ARBA" id="ARBA00022525"/>
    </source>
</evidence>
<evidence type="ECO:0000313" key="17">
    <source>
        <dbReference type="EMBL" id="CAD2171248.1"/>
    </source>
</evidence>
<dbReference type="Proteomes" id="UP000580250">
    <property type="component" value="Unassembled WGS sequence"/>
</dbReference>
<evidence type="ECO:0000256" key="11">
    <source>
        <dbReference type="ARBA" id="ARBA00030964"/>
    </source>
</evidence>
<evidence type="ECO:0000256" key="13">
    <source>
        <dbReference type="SAM" id="SignalP"/>
    </source>
</evidence>
<dbReference type="PROSITE" id="PS50092">
    <property type="entry name" value="TSP1"/>
    <property type="match status" value="5"/>
</dbReference>
<dbReference type="GO" id="GO:0007155">
    <property type="term" value="P:cell adhesion"/>
    <property type="evidence" value="ECO:0007669"/>
    <property type="project" value="UniProtKB-KW"/>
</dbReference>
<evidence type="ECO:0000256" key="2">
    <source>
        <dbReference type="ARBA" id="ARBA00019594"/>
    </source>
</evidence>
<dbReference type="Pfam" id="PF00090">
    <property type="entry name" value="TSP_1"/>
    <property type="match status" value="4"/>
</dbReference>
<keyword evidence="4" id="KW-0272">Extracellular matrix</keyword>
<dbReference type="InterPro" id="IPR036383">
    <property type="entry name" value="TSP1_rpt_sf"/>
</dbReference>
<feature type="chain" id="PRO_5028226118" description="Spondin-1" evidence="13">
    <location>
        <begin position="20"/>
        <end position="862"/>
    </location>
</feature>
<dbReference type="PROSITE" id="PS51020">
    <property type="entry name" value="SPONDIN"/>
    <property type="match status" value="1"/>
</dbReference>
<name>A0A6V7V9Z3_MELEN</name>
<evidence type="ECO:0000313" key="18">
    <source>
        <dbReference type="Proteomes" id="UP000580250"/>
    </source>
</evidence>
<keyword evidence="5" id="KW-0479">Metal-binding</keyword>
<dbReference type="PANTHER" id="PTHR11311">
    <property type="entry name" value="SPONDIN"/>
    <property type="match status" value="1"/>
</dbReference>
<dbReference type="SUPFAM" id="SSF82895">
    <property type="entry name" value="TSP-1 type 1 repeat"/>
    <property type="match status" value="5"/>
</dbReference>
<keyword evidence="8" id="KW-0130">Cell adhesion</keyword>
<organism evidence="17 18">
    <name type="scientific">Meloidogyne enterolobii</name>
    <name type="common">Root-knot nematode worm</name>
    <name type="synonym">Meloidogyne mayaguensis</name>
    <dbReference type="NCBI Taxonomy" id="390850"/>
    <lineage>
        <taxon>Eukaryota</taxon>
        <taxon>Metazoa</taxon>
        <taxon>Ecdysozoa</taxon>
        <taxon>Nematoda</taxon>
        <taxon>Chromadorea</taxon>
        <taxon>Rhabditida</taxon>
        <taxon>Tylenchina</taxon>
        <taxon>Tylenchomorpha</taxon>
        <taxon>Tylenchoidea</taxon>
        <taxon>Meloidogynidae</taxon>
        <taxon>Meloidogyninae</taxon>
        <taxon>Meloidogyne</taxon>
    </lineage>
</organism>
<evidence type="ECO:0000256" key="4">
    <source>
        <dbReference type="ARBA" id="ARBA00022530"/>
    </source>
</evidence>
<evidence type="ECO:0000259" key="16">
    <source>
        <dbReference type="PROSITE" id="PS51020"/>
    </source>
</evidence>
<feature type="region of interest" description="Disordered" evidence="12">
    <location>
        <begin position="385"/>
        <end position="412"/>
    </location>
</feature>
<dbReference type="CDD" id="cd08544">
    <property type="entry name" value="Reeler"/>
    <property type="match status" value="1"/>
</dbReference>
<dbReference type="GO" id="GO:0031012">
    <property type="term" value="C:extracellular matrix"/>
    <property type="evidence" value="ECO:0007669"/>
    <property type="project" value="TreeGrafter"/>
</dbReference>
<reference evidence="17 18" key="1">
    <citation type="submission" date="2020-08" db="EMBL/GenBank/DDBJ databases">
        <authorList>
            <person name="Koutsovoulos G."/>
            <person name="Danchin GJ E."/>
        </authorList>
    </citation>
    <scope>NUCLEOTIDE SEQUENCE [LARGE SCALE GENOMIC DNA]</scope>
</reference>
<comment type="caution">
    <text evidence="17">The sequence shown here is derived from an EMBL/GenBank/DDBJ whole genome shotgun (WGS) entry which is preliminary data.</text>
</comment>
<evidence type="ECO:0000259" key="15">
    <source>
        <dbReference type="PROSITE" id="PS51019"/>
    </source>
</evidence>
<proteinExistence type="predicted"/>
<evidence type="ECO:0000259" key="14">
    <source>
        <dbReference type="PROSITE" id="PS50279"/>
    </source>
</evidence>
<dbReference type="Gene3D" id="2.60.40.4060">
    <property type="entry name" value="Reeler domain"/>
    <property type="match status" value="1"/>
</dbReference>
<sequence>MIYLLLGALWVSQFGNILSTANRHSSNTASTKCSQRLFEAKGNPAPGSNGFSIEVNDAPPGLDELNDDGDDGLEGLKWNSSGIQPDGYIPGKHYVLTVRGWRTQFIVQTFRGFGLTALFEDTGKAAGHFDVKKNRKGRRGDVRIAPNCRQAGVSHTHLRPKTEVRILWRAPETDAGGCILFRASVIQSRQVWYWLENEMTRKLCPAEGHQLAVPKDDPNAECCACDEAEYDTLFVGIWSRDTHPKDYPTLEHLTHFTDMLGASHSKNYSFWRYGEIATDGVKEIAEWGNTYKGESEMRGNASEIRTILKMKGLWYPEVQGKSTGHFHVNRYHHLLSLVSMFGPSPDWCVGVSSINLCLSDCSWVDERAFDLRPFDAGTDNGYTYMSPNEPAEPRIPVSPITTKSDPRSPFYDTQNEEIAPLARLVLKRKRIVPGQCRPIEEYRREAQNISSSTSEDAEYKDRRECAVSQWGSWSLCSATCGKGIRMRSRVYTFPVKAQMFHCHRQTTERQFCNAKQSECGSDSDAFNSRCLVGGWTDWTECTVKCGRGTRSRERHLLNNSTTIKCNVELNSVEECIGEDGEDCSIQANPFCKTTSWSDWSPCSTSCDEGVRVRTRLFYYAEHEQECSKSKSLMEKDRCRVADCRRLHSAHSDEICAEEKETGQCLGQFPRYWFNINSSQCERFVYSGCKGNRNQFESEEECKQFCIPNYRPIIASGADLLSPFGENNEEEQEQQNDGGPSLDCELSEWSPWTECSSTCGRGKRNRHRNVKTFPRNGGNRCPPREHRIQERHCENRPCAPNSCRIGRWSVWSPCSVNCGEGYQTRRRRVYRYGMIDPDDRNCQAAELEQRQCVIPCPQKELEK</sequence>
<keyword evidence="6 13" id="KW-0732">Signal</keyword>
<dbReference type="InterPro" id="IPR009465">
    <property type="entry name" value="Spondin_N"/>
</dbReference>
<dbReference type="InterPro" id="IPR002861">
    <property type="entry name" value="Reeler_dom"/>
</dbReference>